<name>A0A7R9GBF0_9CRUS</name>
<dbReference type="InterPro" id="IPR001932">
    <property type="entry name" value="PPM-type_phosphatase-like_dom"/>
</dbReference>
<proteinExistence type="predicted"/>
<accession>A0A7R9GBF0</accession>
<dbReference type="Gene3D" id="3.60.40.10">
    <property type="entry name" value="PPM-type phosphatase domain"/>
    <property type="match status" value="1"/>
</dbReference>
<dbReference type="Pfam" id="PF00481">
    <property type="entry name" value="PP2C"/>
    <property type="match status" value="1"/>
</dbReference>
<sequence length="96" mass="10717">MGSKQQQLSGLNGKSAFVQHCQVGRDWSYKECVSSEPDVKCIDLDGSEELVILASDGLWDTISHYDAYDIVMGTLFMRPRDADIASPNLLPYMRSD</sequence>
<evidence type="ECO:0000313" key="3">
    <source>
        <dbReference type="Proteomes" id="UP000678499"/>
    </source>
</evidence>
<dbReference type="SUPFAM" id="SSF81606">
    <property type="entry name" value="PP2C-like"/>
    <property type="match status" value="1"/>
</dbReference>
<keyword evidence="3" id="KW-1185">Reference proteome</keyword>
<dbReference type="OrthoDB" id="416093at2759"/>
<dbReference type="Proteomes" id="UP000678499">
    <property type="component" value="Unassembled WGS sequence"/>
</dbReference>
<protein>
    <recommendedName>
        <fullName evidence="1">PPM-type phosphatase domain-containing protein</fullName>
    </recommendedName>
</protein>
<evidence type="ECO:0000313" key="2">
    <source>
        <dbReference type="EMBL" id="CAD7276139.1"/>
    </source>
</evidence>
<dbReference type="InterPro" id="IPR036457">
    <property type="entry name" value="PPM-type-like_dom_sf"/>
</dbReference>
<evidence type="ECO:0000259" key="1">
    <source>
        <dbReference type="Pfam" id="PF00481"/>
    </source>
</evidence>
<feature type="domain" description="PPM-type phosphatase" evidence="1">
    <location>
        <begin position="26"/>
        <end position="76"/>
    </location>
</feature>
<dbReference type="EMBL" id="CAJPEX010000561">
    <property type="protein sequence ID" value="CAG0916291.1"/>
    <property type="molecule type" value="Genomic_DNA"/>
</dbReference>
<dbReference type="AlphaFoldDB" id="A0A7R9GBF0"/>
<reference evidence="2" key="1">
    <citation type="submission" date="2020-11" db="EMBL/GenBank/DDBJ databases">
        <authorList>
            <person name="Tran Van P."/>
        </authorList>
    </citation>
    <scope>NUCLEOTIDE SEQUENCE</scope>
</reference>
<gene>
    <name evidence="2" type="ORF">NMOB1V02_LOCUS3915</name>
</gene>
<organism evidence="2">
    <name type="scientific">Notodromas monacha</name>
    <dbReference type="NCBI Taxonomy" id="399045"/>
    <lineage>
        <taxon>Eukaryota</taxon>
        <taxon>Metazoa</taxon>
        <taxon>Ecdysozoa</taxon>
        <taxon>Arthropoda</taxon>
        <taxon>Crustacea</taxon>
        <taxon>Oligostraca</taxon>
        <taxon>Ostracoda</taxon>
        <taxon>Podocopa</taxon>
        <taxon>Podocopida</taxon>
        <taxon>Cypridocopina</taxon>
        <taxon>Cypridoidea</taxon>
        <taxon>Cyprididae</taxon>
        <taxon>Notodromas</taxon>
    </lineage>
</organism>
<dbReference type="EMBL" id="OA882598">
    <property type="protein sequence ID" value="CAD7276139.1"/>
    <property type="molecule type" value="Genomic_DNA"/>
</dbReference>